<reference evidence="1 2" key="1">
    <citation type="submission" date="2019-08" db="EMBL/GenBank/DDBJ databases">
        <title>Whole genome of Aphis craccivora.</title>
        <authorList>
            <person name="Voronova N.V."/>
            <person name="Shulinski R.S."/>
            <person name="Bandarenka Y.V."/>
            <person name="Zhorov D.G."/>
            <person name="Warner D."/>
        </authorList>
    </citation>
    <scope>NUCLEOTIDE SEQUENCE [LARGE SCALE GENOMIC DNA]</scope>
    <source>
        <strain evidence="1">180601</strain>
        <tissue evidence="1">Whole Body</tissue>
    </source>
</reference>
<dbReference type="OrthoDB" id="10029846at2759"/>
<gene>
    <name evidence="1" type="ORF">FWK35_00032676</name>
</gene>
<sequence>MGKKCEEKWKIALMLHCLGFDILPIYNSFEFRKTNNAANYDAVINSMNILFRKRTWYMNSILHNMFFARDQKTFTNSIKLKWSLKKKLGVVNYVGKFLLNAAQVNAPLRELIRKYVKFELTKAYFVNGAYKLIGNAAGVNVNMRLRRLQPMFPPNTWDVHDTTLHGSHRTNNPTEGWNNRFPHLVGQKHPTIWKLIRKIKNIVDADLVKLALNDVSEPFNKRKKAGKWVPLCYTLGAVWITIYCRTVKFESNDNYHCIRKTILNEDD</sequence>
<evidence type="ECO:0000313" key="1">
    <source>
        <dbReference type="EMBL" id="KAF0714156.1"/>
    </source>
</evidence>
<dbReference type="EMBL" id="VUJU01010482">
    <property type="protein sequence ID" value="KAF0714156.1"/>
    <property type="molecule type" value="Genomic_DNA"/>
</dbReference>
<organism evidence="1 2">
    <name type="scientific">Aphis craccivora</name>
    <name type="common">Cowpea aphid</name>
    <dbReference type="NCBI Taxonomy" id="307492"/>
    <lineage>
        <taxon>Eukaryota</taxon>
        <taxon>Metazoa</taxon>
        <taxon>Ecdysozoa</taxon>
        <taxon>Arthropoda</taxon>
        <taxon>Hexapoda</taxon>
        <taxon>Insecta</taxon>
        <taxon>Pterygota</taxon>
        <taxon>Neoptera</taxon>
        <taxon>Paraneoptera</taxon>
        <taxon>Hemiptera</taxon>
        <taxon>Sternorrhyncha</taxon>
        <taxon>Aphidomorpha</taxon>
        <taxon>Aphidoidea</taxon>
        <taxon>Aphididae</taxon>
        <taxon>Aphidini</taxon>
        <taxon>Aphis</taxon>
        <taxon>Aphis</taxon>
    </lineage>
</organism>
<protein>
    <submittedName>
        <fullName evidence="1">Uncharacterized protein</fullName>
    </submittedName>
</protein>
<keyword evidence="2" id="KW-1185">Reference proteome</keyword>
<dbReference type="Proteomes" id="UP000478052">
    <property type="component" value="Unassembled WGS sequence"/>
</dbReference>
<evidence type="ECO:0000313" key="2">
    <source>
        <dbReference type="Proteomes" id="UP000478052"/>
    </source>
</evidence>
<accession>A0A6G0VYG3</accession>
<comment type="caution">
    <text evidence="1">The sequence shown here is derived from an EMBL/GenBank/DDBJ whole genome shotgun (WGS) entry which is preliminary data.</text>
</comment>
<proteinExistence type="predicted"/>
<dbReference type="AlphaFoldDB" id="A0A6G0VYG3"/>
<name>A0A6G0VYG3_APHCR</name>